<dbReference type="EMBL" id="PNBA02000016">
    <property type="protein sequence ID" value="KAG6396591.1"/>
    <property type="molecule type" value="Genomic_DNA"/>
</dbReference>
<dbReference type="PANTHER" id="PTHR43689:SF8">
    <property type="entry name" value="ALPHA_BETA-HYDROLASES SUPERFAMILY PROTEIN"/>
    <property type="match status" value="1"/>
</dbReference>
<evidence type="ECO:0000313" key="3">
    <source>
        <dbReference type="EMBL" id="KAG6396591.1"/>
    </source>
</evidence>
<evidence type="ECO:0000256" key="1">
    <source>
        <dbReference type="SAM" id="MobiDB-lite"/>
    </source>
</evidence>
<reference evidence="3" key="1">
    <citation type="submission" date="2018-01" db="EMBL/GenBank/DDBJ databases">
        <authorList>
            <person name="Mao J.F."/>
        </authorList>
    </citation>
    <scope>NUCLEOTIDE SEQUENCE</scope>
    <source>
        <strain evidence="3">Huo1</strain>
        <tissue evidence="3">Leaf</tissue>
    </source>
</reference>
<gene>
    <name evidence="3" type="ORF">SASPL_142743</name>
</gene>
<keyword evidence="4" id="KW-1185">Reference proteome</keyword>
<feature type="region of interest" description="Disordered" evidence="1">
    <location>
        <begin position="1"/>
        <end position="77"/>
    </location>
</feature>
<dbReference type="GO" id="GO:0016787">
    <property type="term" value="F:hydrolase activity"/>
    <property type="evidence" value="ECO:0007669"/>
    <property type="project" value="UniProtKB-ARBA"/>
</dbReference>
<reference evidence="3" key="2">
    <citation type="submission" date="2020-08" db="EMBL/GenBank/DDBJ databases">
        <title>Plant Genome Project.</title>
        <authorList>
            <person name="Zhang R.-G."/>
        </authorList>
    </citation>
    <scope>NUCLEOTIDE SEQUENCE</scope>
    <source>
        <strain evidence="3">Huo1</strain>
        <tissue evidence="3">Leaf</tissue>
    </source>
</reference>
<feature type="region of interest" description="Disordered" evidence="1">
    <location>
        <begin position="274"/>
        <end position="295"/>
    </location>
</feature>
<evidence type="ECO:0000313" key="4">
    <source>
        <dbReference type="Proteomes" id="UP000298416"/>
    </source>
</evidence>
<dbReference type="Pfam" id="PF00561">
    <property type="entry name" value="Abhydrolase_1"/>
    <property type="match status" value="1"/>
</dbReference>
<feature type="region of interest" description="Disordered" evidence="1">
    <location>
        <begin position="142"/>
        <end position="178"/>
    </location>
</feature>
<proteinExistence type="predicted"/>
<dbReference type="PANTHER" id="PTHR43689">
    <property type="entry name" value="HYDROLASE"/>
    <property type="match status" value="1"/>
</dbReference>
<dbReference type="Gene3D" id="3.40.50.1820">
    <property type="entry name" value="alpha/beta hydrolase"/>
    <property type="match status" value="2"/>
</dbReference>
<dbReference type="Proteomes" id="UP000298416">
    <property type="component" value="Unassembled WGS sequence"/>
</dbReference>
<accession>A0A8X8WKV0</accession>
<dbReference type="InterPro" id="IPR029058">
    <property type="entry name" value="AB_hydrolase_fold"/>
</dbReference>
<dbReference type="AlphaFoldDB" id="A0A8X8WKV0"/>
<dbReference type="SUPFAM" id="SSF53474">
    <property type="entry name" value="alpha/beta-Hydrolases"/>
    <property type="match status" value="1"/>
</dbReference>
<dbReference type="InterPro" id="IPR000073">
    <property type="entry name" value="AB_hydrolase_1"/>
</dbReference>
<protein>
    <recommendedName>
        <fullName evidence="2">AB hydrolase-1 domain-containing protein</fullName>
    </recommendedName>
</protein>
<sequence length="492" mass="54518">MQQPESRSAWPTPAWDLQTGSRPTPAWDVWGSRFGDQTSQGIRSAWDPPGHRHPASLPIADTARNPPRPEPDPPYSRTTAHQLEVAIPYIPWFSTVPVATPSLPVTAPFFNLHEGFRPKPNGASTSMHSRDAQRLPLYYQPSPHDNHYQPDGYGPPTTYVREPSHQPHSGAPQHPPYSGLESYVQRFRVQDTQVGEENMGENMDSNGQQDVQDIDDVQKLKIKQLREAAAKGELSACGTEKELLDVVRDNDIVKEEANGEKIVTTVKKDSVVMNYSESRSEPPAQTGSTPDESKEEPRIVNFISLICTVKQPLARVMSSCIKPKAKLDTAPLVLLHGFDSSCFEWRYGLPLLEDAGFETWAVDVLGWGFSDLEKLPSCSVASKRDHLYQVLVVHTVSSLGGLIDATVDFFTSGGYNVSAQIGEVKQQTLIIWGENDQIIDHKLAVRLHSEMPNAMIRQIPECGHIPHIEKPAAVSKLIAEFVQADSKVCMVA</sequence>
<comment type="caution">
    <text evidence="3">The sequence shown here is derived from an EMBL/GenBank/DDBJ whole genome shotgun (WGS) entry which is preliminary data.</text>
</comment>
<feature type="domain" description="AB hydrolase-1" evidence="2">
    <location>
        <begin position="420"/>
        <end position="471"/>
    </location>
</feature>
<feature type="compositionally biased region" description="Polar residues" evidence="1">
    <location>
        <begin position="274"/>
        <end position="290"/>
    </location>
</feature>
<evidence type="ECO:0000259" key="2">
    <source>
        <dbReference type="Pfam" id="PF00561"/>
    </source>
</evidence>
<name>A0A8X8WKV0_SALSN</name>
<organism evidence="3">
    <name type="scientific">Salvia splendens</name>
    <name type="common">Scarlet sage</name>
    <dbReference type="NCBI Taxonomy" id="180675"/>
    <lineage>
        <taxon>Eukaryota</taxon>
        <taxon>Viridiplantae</taxon>
        <taxon>Streptophyta</taxon>
        <taxon>Embryophyta</taxon>
        <taxon>Tracheophyta</taxon>
        <taxon>Spermatophyta</taxon>
        <taxon>Magnoliopsida</taxon>
        <taxon>eudicotyledons</taxon>
        <taxon>Gunneridae</taxon>
        <taxon>Pentapetalae</taxon>
        <taxon>asterids</taxon>
        <taxon>lamiids</taxon>
        <taxon>Lamiales</taxon>
        <taxon>Lamiaceae</taxon>
        <taxon>Nepetoideae</taxon>
        <taxon>Mentheae</taxon>
        <taxon>Salviinae</taxon>
        <taxon>Salvia</taxon>
        <taxon>Salvia subgen. Calosphace</taxon>
        <taxon>core Calosphace</taxon>
    </lineage>
</organism>